<evidence type="ECO:0000256" key="11">
    <source>
        <dbReference type="SAM" id="MobiDB-lite"/>
    </source>
</evidence>
<evidence type="ECO:0000256" key="1">
    <source>
        <dbReference type="ARBA" id="ARBA00004370"/>
    </source>
</evidence>
<dbReference type="GO" id="GO:0008289">
    <property type="term" value="F:lipid binding"/>
    <property type="evidence" value="ECO:0007669"/>
    <property type="project" value="UniProtKB-KW"/>
</dbReference>
<keyword evidence="14" id="KW-1185">Reference proteome</keyword>
<feature type="domain" description="SMP-LTD" evidence="12">
    <location>
        <begin position="1"/>
        <end position="195"/>
    </location>
</feature>
<reference evidence="13" key="1">
    <citation type="submission" date="2022-12" db="EMBL/GenBank/DDBJ databases">
        <authorList>
            <person name="Petersen C."/>
        </authorList>
    </citation>
    <scope>NUCLEOTIDE SEQUENCE</scope>
    <source>
        <strain evidence="13">IBT 15544</strain>
    </source>
</reference>
<evidence type="ECO:0000256" key="2">
    <source>
        <dbReference type="ARBA" id="ARBA00022448"/>
    </source>
</evidence>
<dbReference type="Pfam" id="PF26545">
    <property type="entry name" value="Mdm34_N"/>
    <property type="match status" value="1"/>
</dbReference>
<keyword evidence="2" id="KW-0813">Transport</keyword>
<feature type="compositionally biased region" description="Low complexity" evidence="11">
    <location>
        <begin position="386"/>
        <end position="411"/>
    </location>
</feature>
<evidence type="ECO:0000259" key="12">
    <source>
        <dbReference type="PROSITE" id="PS51847"/>
    </source>
</evidence>
<keyword evidence="9 10" id="KW-0472">Membrane</keyword>
<dbReference type="EMBL" id="JAPQKR010000005">
    <property type="protein sequence ID" value="KAJ5216319.1"/>
    <property type="molecule type" value="Genomic_DNA"/>
</dbReference>
<evidence type="ECO:0000313" key="14">
    <source>
        <dbReference type="Proteomes" id="UP001150904"/>
    </source>
</evidence>
<keyword evidence="8 10" id="KW-0496">Mitochondrion</keyword>
<dbReference type="HAMAP" id="MF_03105">
    <property type="entry name" value="Mdm34"/>
    <property type="match status" value="1"/>
</dbReference>
<feature type="region of interest" description="Disordered" evidence="11">
    <location>
        <begin position="297"/>
        <end position="330"/>
    </location>
</feature>
<dbReference type="GO" id="GO:1990456">
    <property type="term" value="P:mitochondrion-endoplasmic reticulum membrane tethering"/>
    <property type="evidence" value="ECO:0007669"/>
    <property type="project" value="TreeGrafter"/>
</dbReference>
<evidence type="ECO:0000256" key="9">
    <source>
        <dbReference type="ARBA" id="ARBA00023136"/>
    </source>
</evidence>
<reference evidence="13" key="2">
    <citation type="journal article" date="2023" name="IMA Fungus">
        <title>Comparative genomic study of the Penicillium genus elucidates a diverse pangenome and 15 lateral gene transfer events.</title>
        <authorList>
            <person name="Petersen C."/>
            <person name="Sorensen T."/>
            <person name="Nielsen M.R."/>
            <person name="Sondergaard T.E."/>
            <person name="Sorensen J.L."/>
            <person name="Fitzpatrick D.A."/>
            <person name="Frisvad J.C."/>
            <person name="Nielsen K.L."/>
        </authorList>
    </citation>
    <scope>NUCLEOTIDE SEQUENCE</scope>
    <source>
        <strain evidence="13">IBT 15544</strain>
    </source>
</reference>
<feature type="compositionally biased region" description="Basic residues" evidence="11">
    <location>
        <begin position="362"/>
        <end position="374"/>
    </location>
</feature>
<feature type="region of interest" description="Disordered" evidence="11">
    <location>
        <begin position="480"/>
        <end position="500"/>
    </location>
</feature>
<keyword evidence="6" id="KW-0445">Lipid transport</keyword>
<dbReference type="InterPro" id="IPR058825">
    <property type="entry name" value="MDM34_N"/>
</dbReference>
<comment type="caution">
    <text evidence="13">The sequence shown here is derived from an EMBL/GenBank/DDBJ whole genome shotgun (WGS) entry which is preliminary data.</text>
</comment>
<dbReference type="OrthoDB" id="17927at2759"/>
<evidence type="ECO:0000256" key="3">
    <source>
        <dbReference type="ARBA" id="ARBA00022452"/>
    </source>
</evidence>
<dbReference type="AlphaFoldDB" id="A0A9W9TBH3"/>
<keyword evidence="4 10" id="KW-0812">Transmembrane</keyword>
<comment type="function">
    <text evidence="10">Component of the ERMES/MDM complex, which serves as a molecular tether to connect the endoplasmic reticulum (ER) and mitochondria. Components of this complex are involved in the control of mitochondrial shape and protein biogenesis, and function in nonvesicular lipid trafficking between the ER and mitochondria. MDM34 is required for the interaction of the ER-resident membrane protein MMM1 and the outer mitochondrial membrane-resident beta-barrel protein MDM10.</text>
</comment>
<dbReference type="GO" id="GO:0007005">
    <property type="term" value="P:mitochondrion organization"/>
    <property type="evidence" value="ECO:0007669"/>
    <property type="project" value="InterPro"/>
</dbReference>
<keyword evidence="3 10" id="KW-1134">Transmembrane beta strand</keyword>
<dbReference type="PANTHER" id="PTHR28185:SF1">
    <property type="entry name" value="MITOCHONDRIAL DISTRIBUTION AND MORPHOLOGY PROTEIN 34"/>
    <property type="match status" value="1"/>
</dbReference>
<comment type="domain">
    <text evidence="10">Lacks alpha-helical transmembrane segments, suggesting that it resides in the membrane via beta-sheet conformations similar to those predicted for other outer membrane proteins and porin.</text>
</comment>
<protein>
    <recommendedName>
        <fullName evidence="10">Mitochondrial distribution and morphology protein 34</fullName>
    </recommendedName>
</protein>
<evidence type="ECO:0000256" key="6">
    <source>
        <dbReference type="ARBA" id="ARBA00023055"/>
    </source>
</evidence>
<evidence type="ECO:0000313" key="13">
    <source>
        <dbReference type="EMBL" id="KAJ5216319.1"/>
    </source>
</evidence>
<comment type="subcellular location">
    <subcellularLocation>
        <location evidence="1">Membrane</location>
    </subcellularLocation>
    <subcellularLocation>
        <location evidence="10">Mitochondrion outer membrane</location>
        <topology evidence="10">Multi-pass membrane protein</topology>
    </subcellularLocation>
    <text evidence="10">The ERMES/MDM complex localizes to a few discrete foci (around 10 per single cell), that represent mitochondria-endoplasmic reticulum junctions. These foci are often found next to mtDNA nucleoids.</text>
</comment>
<evidence type="ECO:0000256" key="4">
    <source>
        <dbReference type="ARBA" id="ARBA00022692"/>
    </source>
</evidence>
<comment type="similarity">
    <text evidence="10">Belongs to the MDM34 family.</text>
</comment>
<evidence type="ECO:0000256" key="8">
    <source>
        <dbReference type="ARBA" id="ARBA00023128"/>
    </source>
</evidence>
<keyword evidence="7" id="KW-0446">Lipid-binding</keyword>
<accession>A0A9W9TBH3</accession>
<organism evidence="13 14">
    <name type="scientific">Penicillium cinerascens</name>
    <dbReference type="NCBI Taxonomy" id="70096"/>
    <lineage>
        <taxon>Eukaryota</taxon>
        <taxon>Fungi</taxon>
        <taxon>Dikarya</taxon>
        <taxon>Ascomycota</taxon>
        <taxon>Pezizomycotina</taxon>
        <taxon>Eurotiomycetes</taxon>
        <taxon>Eurotiomycetidae</taxon>
        <taxon>Eurotiales</taxon>
        <taxon>Aspergillaceae</taxon>
        <taxon>Penicillium</taxon>
    </lineage>
</organism>
<dbReference type="PROSITE" id="PS51847">
    <property type="entry name" value="SMP"/>
    <property type="match status" value="1"/>
</dbReference>
<dbReference type="CDD" id="cd21673">
    <property type="entry name" value="SMP_Mdm34"/>
    <property type="match status" value="1"/>
</dbReference>
<feature type="compositionally biased region" description="Basic and acidic residues" evidence="11">
    <location>
        <begin position="375"/>
        <end position="385"/>
    </location>
</feature>
<dbReference type="GO" id="GO:0032865">
    <property type="term" value="C:ERMES complex"/>
    <property type="evidence" value="ECO:0007669"/>
    <property type="project" value="UniProtKB-UniRule"/>
</dbReference>
<sequence length="562" mass="61548">MAFNFNWSPLMADASFYSRAQELLTAALNKSPKPPIIVDDIIVTELNLGSMPPDLEILEIGDLAEDRFRGIFKMSYSGDAFLTLKTRVQANPLNTYLLTRPAFASPQPLAAATPLTIPLQITLSDFKLSGFVILVFSKQKGITVVFRNDPLESLKVSSTFDSIPFVRDFLQKEIEAQLRILFMDELPAIIHRLSLRLWVPEYRTGDEVQNETDNTEAASSEGPGQDPLASPPQDPVDSLGNALNETEIASLSLDSSVETHSLFSQKNLLRLAALTDSQRTLSLFTPSINEVVYRAWTSPSDPSEIPSSVISPLSPTLSRTHSQVGSISSSLHETASNASLHSRPSLGGHSFSSYGLNLGTGRHSKAHSRRRKRRVVDMRRPKTTDDAMSVSDDSSMRESSSPPSIYSAPLPFVSEQADDPVTPPLSPEIDSLLPSIPERHRASLSGLQQRQGAHESGDLSYSLETIRASRLEDVEATPRATMRGGYPNEKAEAGSSRPPLPATVLPFTKEGSAEEPVDSLLVERLAGEIARRMRDEKMMTGNACSNFWSRAHDDTPPPAYGH</sequence>
<dbReference type="Proteomes" id="UP001150904">
    <property type="component" value="Unassembled WGS sequence"/>
</dbReference>
<name>A0A9W9TBH3_9EURO</name>
<keyword evidence="5 10" id="KW-1000">Mitochondrion outer membrane</keyword>
<evidence type="ECO:0000256" key="7">
    <source>
        <dbReference type="ARBA" id="ARBA00023121"/>
    </source>
</evidence>
<dbReference type="InterPro" id="IPR031468">
    <property type="entry name" value="SMP_LBD"/>
</dbReference>
<gene>
    <name evidence="10" type="primary">MDM34</name>
    <name evidence="13" type="ORF">N7498_002726</name>
</gene>
<dbReference type="PANTHER" id="PTHR28185">
    <property type="entry name" value="MITOCHONDRIAL DISTRIBUTION AND MORPHOLOGY PROTEIN 34"/>
    <property type="match status" value="1"/>
</dbReference>
<proteinExistence type="inferred from homology"/>
<evidence type="ECO:0000256" key="10">
    <source>
        <dbReference type="HAMAP-Rule" id="MF_03105"/>
    </source>
</evidence>
<dbReference type="GO" id="GO:0015914">
    <property type="term" value="P:phospholipid transport"/>
    <property type="evidence" value="ECO:0007669"/>
    <property type="project" value="TreeGrafter"/>
</dbReference>
<dbReference type="InterPro" id="IPR027536">
    <property type="entry name" value="MDM34"/>
</dbReference>
<feature type="region of interest" description="Disordered" evidence="11">
    <location>
        <begin position="207"/>
        <end position="240"/>
    </location>
</feature>
<evidence type="ECO:0000256" key="5">
    <source>
        <dbReference type="ARBA" id="ARBA00022787"/>
    </source>
</evidence>
<comment type="subunit">
    <text evidence="10">Component of the ER-mitochondria encounter structure (ERMES) or MDM complex, composed of MMM1, MDM10, MDM12 and MDM34.</text>
</comment>
<feature type="region of interest" description="Disordered" evidence="11">
    <location>
        <begin position="357"/>
        <end position="432"/>
    </location>
</feature>